<keyword evidence="10" id="KW-1015">Disulfide bond</keyword>
<evidence type="ECO:0000313" key="19">
    <source>
        <dbReference type="EMBL" id="KAK0624294.1"/>
    </source>
</evidence>
<evidence type="ECO:0000256" key="9">
    <source>
        <dbReference type="ARBA" id="ARBA00023033"/>
    </source>
</evidence>
<accession>A0AA39WZ33</accession>
<dbReference type="GO" id="GO:0046872">
    <property type="term" value="F:metal ion binding"/>
    <property type="evidence" value="ECO:0007669"/>
    <property type="project" value="UniProtKB-KW"/>
</dbReference>
<dbReference type="InterPro" id="IPR005103">
    <property type="entry name" value="AA9_LPMO"/>
</dbReference>
<evidence type="ECO:0000256" key="5">
    <source>
        <dbReference type="ARBA" id="ARBA00022729"/>
    </source>
</evidence>
<dbReference type="PANTHER" id="PTHR33353">
    <property type="entry name" value="PUTATIVE (AFU_ORTHOLOGUE AFUA_1G12560)-RELATED"/>
    <property type="match status" value="1"/>
</dbReference>
<dbReference type="GO" id="GO:0030245">
    <property type="term" value="P:cellulose catabolic process"/>
    <property type="evidence" value="ECO:0007669"/>
    <property type="project" value="UniProtKB-KW"/>
</dbReference>
<keyword evidence="6" id="KW-0136">Cellulose degradation</keyword>
<sequence length="290" mass="30512">MHFSTSFLALALASSVSAHTIMYGVWVNGVDQGEGTNSYIRSPPNNSPVKDLHSPDLVCGVTGGNAVPSFVKAAGGDTVTFEWFRNYRNDDIIDPSHEGPIITYIAPYTSGNGAGPIWTKIAEAGFSNGEWAIDKLIANNGKIDVALPNLAAGKYLLRQEIIALHEADADVAVNPSRGAQFYPSCVQLEVTGSGTVVPNQNFDINSYQSTDPGIFFDLYTKYSSYKIPGPPCFVPSSSNPPSSGTPPVPAPAPSPAPSGTPYVPPTTLLTSVRPAATKPSSCSGSGYRKA</sequence>
<name>A0AA39WZ33_9PEZI</name>
<keyword evidence="9" id="KW-0503">Monooxygenase</keyword>
<feature type="signal peptide" evidence="17">
    <location>
        <begin position="1"/>
        <end position="18"/>
    </location>
</feature>
<keyword evidence="3" id="KW-0964">Secreted</keyword>
<dbReference type="Gene3D" id="2.70.50.70">
    <property type="match status" value="1"/>
</dbReference>
<organism evidence="19 20">
    <name type="scientific">Immersiella caudata</name>
    <dbReference type="NCBI Taxonomy" id="314043"/>
    <lineage>
        <taxon>Eukaryota</taxon>
        <taxon>Fungi</taxon>
        <taxon>Dikarya</taxon>
        <taxon>Ascomycota</taxon>
        <taxon>Pezizomycotina</taxon>
        <taxon>Sordariomycetes</taxon>
        <taxon>Sordariomycetidae</taxon>
        <taxon>Sordariales</taxon>
        <taxon>Lasiosphaeriaceae</taxon>
        <taxon>Immersiella</taxon>
    </lineage>
</organism>
<proteinExistence type="inferred from homology"/>
<keyword evidence="7" id="KW-0560">Oxidoreductase</keyword>
<dbReference type="EC" id="1.14.99.56" evidence="15"/>
<dbReference type="Pfam" id="PF03443">
    <property type="entry name" value="AA9"/>
    <property type="match status" value="1"/>
</dbReference>
<dbReference type="PANTHER" id="PTHR33353:SF17">
    <property type="entry name" value="ENDO-BETA-1,4-GLUCANASE D"/>
    <property type="match status" value="1"/>
</dbReference>
<gene>
    <name evidence="19" type="ORF">B0T14DRAFT_517810</name>
</gene>
<comment type="cofactor">
    <cofactor evidence="1">
        <name>Cu(2+)</name>
        <dbReference type="ChEBI" id="CHEBI:29036"/>
    </cofactor>
</comment>
<evidence type="ECO:0000256" key="7">
    <source>
        <dbReference type="ARBA" id="ARBA00023002"/>
    </source>
</evidence>
<feature type="domain" description="Auxiliary Activity family 9 catalytic" evidence="18">
    <location>
        <begin position="19"/>
        <end position="223"/>
    </location>
</feature>
<comment type="caution">
    <text evidence="19">The sequence shown here is derived from an EMBL/GenBank/DDBJ whole genome shotgun (WGS) entry which is preliminary data.</text>
</comment>
<keyword evidence="19" id="KW-0378">Hydrolase</keyword>
<comment type="catalytic activity">
    <reaction evidence="14">
        <text>[(1-&gt;4)-beta-D-glucosyl]n+m + reduced acceptor + O2 = 4-dehydro-beta-D-glucosyl-[(1-&gt;4)-beta-D-glucosyl]n-1 + [(1-&gt;4)-beta-D-glucosyl]m + acceptor + H2O.</text>
        <dbReference type="EC" id="1.14.99.56"/>
    </reaction>
</comment>
<keyword evidence="20" id="KW-1185">Reference proteome</keyword>
<dbReference type="Proteomes" id="UP001175000">
    <property type="component" value="Unassembled WGS sequence"/>
</dbReference>
<evidence type="ECO:0000256" key="1">
    <source>
        <dbReference type="ARBA" id="ARBA00001973"/>
    </source>
</evidence>
<evidence type="ECO:0000256" key="15">
    <source>
        <dbReference type="ARBA" id="ARBA00047174"/>
    </source>
</evidence>
<evidence type="ECO:0000256" key="10">
    <source>
        <dbReference type="ARBA" id="ARBA00023157"/>
    </source>
</evidence>
<keyword evidence="11" id="KW-0119">Carbohydrate metabolism</keyword>
<evidence type="ECO:0000256" key="2">
    <source>
        <dbReference type="ARBA" id="ARBA00004613"/>
    </source>
</evidence>
<dbReference type="CDD" id="cd21175">
    <property type="entry name" value="LPMO_AA9"/>
    <property type="match status" value="1"/>
</dbReference>
<protein>
    <recommendedName>
        <fullName evidence="15">lytic cellulose monooxygenase (C4-dehydrogenating)</fullName>
        <ecNumber evidence="15">1.14.99.56</ecNumber>
    </recommendedName>
</protein>
<evidence type="ECO:0000259" key="18">
    <source>
        <dbReference type="Pfam" id="PF03443"/>
    </source>
</evidence>
<feature type="compositionally biased region" description="Pro residues" evidence="16">
    <location>
        <begin position="243"/>
        <end position="264"/>
    </location>
</feature>
<evidence type="ECO:0000256" key="17">
    <source>
        <dbReference type="SAM" id="SignalP"/>
    </source>
</evidence>
<evidence type="ECO:0000256" key="11">
    <source>
        <dbReference type="ARBA" id="ARBA00023277"/>
    </source>
</evidence>
<evidence type="ECO:0000256" key="14">
    <source>
        <dbReference type="ARBA" id="ARBA00045077"/>
    </source>
</evidence>
<comment type="subcellular location">
    <subcellularLocation>
        <location evidence="2">Secreted</location>
    </subcellularLocation>
</comment>
<evidence type="ECO:0000256" key="16">
    <source>
        <dbReference type="SAM" id="MobiDB-lite"/>
    </source>
</evidence>
<keyword evidence="12" id="KW-0624">Polysaccharide degradation</keyword>
<keyword evidence="5 17" id="KW-0732">Signal</keyword>
<reference evidence="19" key="1">
    <citation type="submission" date="2023-06" db="EMBL/GenBank/DDBJ databases">
        <title>Genome-scale phylogeny and comparative genomics of the fungal order Sordariales.</title>
        <authorList>
            <consortium name="Lawrence Berkeley National Laboratory"/>
            <person name="Hensen N."/>
            <person name="Bonometti L."/>
            <person name="Westerberg I."/>
            <person name="Brannstrom I.O."/>
            <person name="Guillou S."/>
            <person name="Cros-Aarteil S."/>
            <person name="Calhoun S."/>
            <person name="Haridas S."/>
            <person name="Kuo A."/>
            <person name="Mondo S."/>
            <person name="Pangilinan J."/>
            <person name="Riley R."/>
            <person name="Labutti K."/>
            <person name="Andreopoulos B."/>
            <person name="Lipzen A."/>
            <person name="Chen C."/>
            <person name="Yanf M."/>
            <person name="Daum C."/>
            <person name="Ng V."/>
            <person name="Clum A."/>
            <person name="Steindorff A."/>
            <person name="Ohm R."/>
            <person name="Martin F."/>
            <person name="Silar P."/>
            <person name="Natvig D."/>
            <person name="Lalanne C."/>
            <person name="Gautier V."/>
            <person name="Ament-Velasquez S.L."/>
            <person name="Kruys A."/>
            <person name="Hutchinson M.I."/>
            <person name="Powell A.J."/>
            <person name="Barry K."/>
            <person name="Miller A.N."/>
            <person name="Grigoriev I.V."/>
            <person name="Debuchy R."/>
            <person name="Gladieux P."/>
            <person name="Thoren M.H."/>
            <person name="Johannesson H."/>
        </authorList>
    </citation>
    <scope>NUCLEOTIDE SEQUENCE</scope>
    <source>
        <strain evidence="19">CBS 606.72</strain>
    </source>
</reference>
<comment type="similarity">
    <text evidence="13">Belongs to the polysaccharide monooxygenase AA9 family.</text>
</comment>
<dbReference type="GO" id="GO:0005576">
    <property type="term" value="C:extracellular region"/>
    <property type="evidence" value="ECO:0007669"/>
    <property type="project" value="UniProtKB-SubCell"/>
</dbReference>
<evidence type="ECO:0000256" key="12">
    <source>
        <dbReference type="ARBA" id="ARBA00023326"/>
    </source>
</evidence>
<dbReference type="InterPro" id="IPR049892">
    <property type="entry name" value="AA9"/>
</dbReference>
<feature type="region of interest" description="Disordered" evidence="16">
    <location>
        <begin position="236"/>
        <end position="290"/>
    </location>
</feature>
<evidence type="ECO:0000313" key="20">
    <source>
        <dbReference type="Proteomes" id="UP001175000"/>
    </source>
</evidence>
<dbReference type="EMBL" id="JAULSU010000003">
    <property type="protein sequence ID" value="KAK0624294.1"/>
    <property type="molecule type" value="Genomic_DNA"/>
</dbReference>
<evidence type="ECO:0000256" key="8">
    <source>
        <dbReference type="ARBA" id="ARBA00023008"/>
    </source>
</evidence>
<evidence type="ECO:0000256" key="13">
    <source>
        <dbReference type="ARBA" id="ARBA00044502"/>
    </source>
</evidence>
<feature type="chain" id="PRO_5041471346" description="lytic cellulose monooxygenase (C4-dehydrogenating)" evidence="17">
    <location>
        <begin position="19"/>
        <end position="290"/>
    </location>
</feature>
<evidence type="ECO:0000256" key="6">
    <source>
        <dbReference type="ARBA" id="ARBA00023001"/>
    </source>
</evidence>
<keyword evidence="4" id="KW-0479">Metal-binding</keyword>
<keyword evidence="8" id="KW-0186">Copper</keyword>
<evidence type="ECO:0000256" key="4">
    <source>
        <dbReference type="ARBA" id="ARBA00022723"/>
    </source>
</evidence>
<dbReference type="GO" id="GO:0016787">
    <property type="term" value="F:hydrolase activity"/>
    <property type="evidence" value="ECO:0007669"/>
    <property type="project" value="UniProtKB-KW"/>
</dbReference>
<dbReference type="AlphaFoldDB" id="A0AA39WZ33"/>
<dbReference type="GO" id="GO:0004497">
    <property type="term" value="F:monooxygenase activity"/>
    <property type="evidence" value="ECO:0007669"/>
    <property type="project" value="UniProtKB-KW"/>
</dbReference>
<evidence type="ECO:0000256" key="3">
    <source>
        <dbReference type="ARBA" id="ARBA00022525"/>
    </source>
</evidence>